<keyword evidence="4 13" id="KW-0812">Transmembrane</keyword>
<feature type="domain" description="G-protein coupled receptors family 2 profile 2" evidence="14">
    <location>
        <begin position="2166"/>
        <end position="2428"/>
    </location>
</feature>
<feature type="transmembrane region" description="Helical" evidence="13">
    <location>
        <begin position="2234"/>
        <end position="2258"/>
    </location>
</feature>
<sequence>MIASALFLILTIVVYLVLKELRETLSGKLMTSYLISLTMGYVIIGFINISGIRFDLILCSLLGFTCYFFVMGAFLWLNVLCYNIWKNINETNNIELNSEEDSRQYIFYSLYVWLIAGLATVASVFVEQLNNLDDLYKPGIDKERCWLNTYLFKLTKNIYKEKPFSYSVIVIYRLYLLMGISWIFDVLSYCFTSNRMDNNYQFYFAFTDFINAIQGCLIFVLFVLKRNVLNLLRIKTNIIVHYKHQHKPNTPSPLKWYRKSEMYFKLLLTLLLGQLFIKVPLALAIKEYNQTGPCPYKNTVNLKHYHRFENGTYRYRDLMIPPEKQYYYDYHLNFQKTKKSVQRHIRGCVCEKRPCVKLCCEDWEYFDFSQNMGKCKKLSQDMKVSWDVAIQRESAKIEKVNIFKHFTPQVDLPCREPEELDSMLDKWMLFENGTLFVAYDNSYYDTLQYCYSPLLNTTTMEYILTPYTCPVKNIPSWKQRVISYAMAISVLFLIPTIVVYISLKELRGNLRGKLLICYILSLAIGYIIIALINISELQFDIYSCNILGYTCYFFLVAAFLWLNVLCFDIWKNFKETSYLELNSKKSVKEFIFYSLYVWLGAGFATGVCIFIQLSTSVNELYKPGIGNQKCWLDTQSWSAAIYFYGPTLVILLFNLVTFIHLTARICKIRSDIANMTHREKFIEENAIVIFRLYLIMGISWLFDVISYCLPDTEKWMIAFAISDFLNAIQGILIFSLFVLKANVLDLLRKSCHQFLISFPMYFSIYLAVLTWHTYFIMPSTYASDVNKKIKCLYKDTVNLTNYQHYENGSYLYEGILIPPERQHFYNFEITGSFPLKVAVPIHMRACVCDMKPCLKLCCEKDEFLSDMGKCEKMTPDMRVSWKLPILLDNGQIKYINILEHFTPQVGVICEEHVALVKDTNLWSLREVSIREKYFSFICLSNIGNTFNTHNTDIRTDKRIKGHFEWKTIDLLFGVVGNNDWTCGVYKSIIYKFQSYTVPYFGYSLYVWPITVVATAVCIFVELSSSVDATYKPGFGEIVCWLQLNLTNHKKFDNGSYLYEGILIPPEKQDIYDYRLDFMRKKITVPRHLRGCVCSENQPCIKLCCEKEEYLDIDECEKVTREMKVQWKLTIQRTNYKNETVDVFKHFKTQAGLPCRWPIALEKDLDEWILKEILQRWQYNVQKMSNNTVNLQIVSCNIVLLFLTKLQKKISPVISMLFLLPTLLVYLVLKELRQHMSGQLMICYVLSQIISNAIISFINISNLSFGFLSCFIMGYTAYFFYLSLYLWLSVLCYDISKSFNNINAELNLRKNRKKFIIYSLYVWLSAGLATAIGILLELLPNVDEAYKTGIGLEMCYINSEKSSAIFYLYGPSLIILLFNLVIFIRLIAMIYKTRRDAARLVRNRNIYKQNMDLLIHLKLLTWLINIILPLTTAQMDPCPFEHTVNLTNHQRFNNGSYLYEDILIPLEKQGLYGSDTVHLHERGCVCEEKPCMEWCCEKDEFLSVMNTCEKFTQPIKVRHILPILLKTNEIKYMNVFKHFTTRVNMPCDNPVSIDRENRFWILQENGLLNLKYSDVISAYCFSPVLNQDTLKNVLSPFACRVSFTWRKYLSMINPIVNLVFLLPTILLYLFLKELRKPLGGKLFICYLLSFSTMCALLVFINAGNFLDPVPCYVLGYAGYFFYLSSILWLSILCLDIWKNFNTITVEWDLKKNLKQFLIYSLYVWLTAALATGMCIYMDLLENVDDIYKSGVGVSYCWFDFNKKSSWLYLFGPCLLIVLFNLATFIRLIINIYRTRRNAGRLKQNKKVLKENALITLRLMLIMGIPWILTIISYFIPAGTTGDLISSIAEFVHIIQGILVFICFVLRPKVWYLLKMSPAGNWSPVASDFVVNWFDPMSNHSLKSPRREVTSPVYTPGRIEVLVPPPFPGIAMHHKEGLENEHNIVGYILYTMYFSILLSLLITQIYIEVAATSEIADGKDEQCPYENTVNLTNHQKYENGSYLYEGIIIPIEKQKLYDYHLEFMHKRTTVPLHLRGCVCEKQPCMKLCCEKDEYFSDKGDLSKCEKLASDMKIDWQLLIYGENVTTTKMVNIFDHFTIQVGLPCQRPKALDKNMDLWNLKENGILNISSDNSLLDTLNYCYSPHLHNDTAEYVLVPFSCPIINNATWRIYLNSYGMVISIIFLIPTILVYLLLKELRGNLSGKLLICYLVSLTVGYTIISFINISHLRFGIASCRILGFTCYFFFMAAFLWLSVLCFDIWMNFNDTSIELNYDNNCQQFILYSLFVWSGAALATICAICIELSPNVDDIYKPGIGVEMCWLNTEMWSASIYFYGPNLVILIFNIVTFTHITVKIYQIRRDMARMTHKEKFLNENAIVILRLFLIMGISWLFDIISYCVREHENLDIAFVLSDFINAIQGCLIFSLFVLKPKILKLIKKRPKSTCREVVEEESNEEICPYQNTVNLTNLEKYENGSYLYENILIPPEKQNFYDYHLKFLRKWVSVPRHLRGCVCENKPCIKLCCEKDEYLNDKGNTSKCEKITSEMTVQWILPLLGEYDKVETANILEHFTLQVGLPCREPEALDKNLDEWILKKATMTISVVFLIPTILVYLVLKELRGNLRGKLLISYLISLTVGYTIITFINISSLKFDIIPCSILGFTCYFFFMAAFLWLGVLCFDIWRNFGETSIELNSAKNQLQFIYYSLFAWLGAGLATFCAICIELSTEVDEIYKPGIGVEMCWLNTEKWSAAIYFYGPNLVILIFNFVTFSHITTKIYKVRRDVARMTHKEKFFQENAIVILRLFLIMGISWLFDIISYCVREYENWEIVFVFSDFANAIQGILIFSLFVLKPKILKLLKKRFFENQDQRRSGCTYSSNFSKLPTSS</sequence>
<feature type="transmembrane region" description="Helical" evidence="13">
    <location>
        <begin position="2328"/>
        <end position="2353"/>
    </location>
</feature>
<keyword evidence="12" id="KW-0807">Transducer</keyword>
<keyword evidence="3" id="KW-1003">Cell membrane</keyword>
<feature type="transmembrane region" description="Helical" evidence="13">
    <location>
        <begin position="1942"/>
        <end position="1965"/>
    </location>
</feature>
<dbReference type="InterPro" id="IPR010596">
    <property type="entry name" value="Methuselah_N_dom"/>
</dbReference>
<feature type="transmembrane region" description="Helical" evidence="13">
    <location>
        <begin position="641"/>
        <end position="666"/>
    </location>
</feature>
<feature type="transmembrane region" description="Helical" evidence="13">
    <location>
        <begin position="2373"/>
        <end position="2392"/>
    </location>
</feature>
<dbReference type="InterPro" id="IPR017981">
    <property type="entry name" value="GPCR_2-like_7TM"/>
</dbReference>
<evidence type="ECO:0000256" key="2">
    <source>
        <dbReference type="ARBA" id="ARBA00008979"/>
    </source>
</evidence>
<organism evidence="15 16">
    <name type="scientific">Lucilia cuprina</name>
    <name type="common">Green bottle fly</name>
    <name type="synonym">Australian sheep blowfly</name>
    <dbReference type="NCBI Taxonomy" id="7375"/>
    <lineage>
        <taxon>Eukaryota</taxon>
        <taxon>Metazoa</taxon>
        <taxon>Ecdysozoa</taxon>
        <taxon>Arthropoda</taxon>
        <taxon>Hexapoda</taxon>
        <taxon>Insecta</taxon>
        <taxon>Pterygota</taxon>
        <taxon>Neoptera</taxon>
        <taxon>Endopterygota</taxon>
        <taxon>Diptera</taxon>
        <taxon>Brachycera</taxon>
        <taxon>Muscomorpha</taxon>
        <taxon>Oestroidea</taxon>
        <taxon>Calliphoridae</taxon>
        <taxon>Luciliinae</taxon>
        <taxon>Lucilia</taxon>
    </lineage>
</organism>
<feature type="transmembrane region" description="Helical" evidence="13">
    <location>
        <begin position="1846"/>
        <end position="1864"/>
    </location>
</feature>
<proteinExistence type="inferred from homology"/>
<reference evidence="15 16" key="1">
    <citation type="journal article" date="2015" name="Nat. Commun.">
        <title>Lucilia cuprina genome unlocks parasitic fly biology to underpin future interventions.</title>
        <authorList>
            <person name="Anstead C.A."/>
            <person name="Korhonen P.K."/>
            <person name="Young N.D."/>
            <person name="Hall R.S."/>
            <person name="Jex A.R."/>
            <person name="Murali S.C."/>
            <person name="Hughes D.S."/>
            <person name="Lee S.F."/>
            <person name="Perry T."/>
            <person name="Stroehlein A.J."/>
            <person name="Ansell B.R."/>
            <person name="Breugelmans B."/>
            <person name="Hofmann A."/>
            <person name="Qu J."/>
            <person name="Dugan S."/>
            <person name="Lee S.L."/>
            <person name="Chao H."/>
            <person name="Dinh H."/>
            <person name="Han Y."/>
            <person name="Doddapaneni H.V."/>
            <person name="Worley K.C."/>
            <person name="Muzny D.M."/>
            <person name="Ioannidis P."/>
            <person name="Waterhouse R.M."/>
            <person name="Zdobnov E.M."/>
            <person name="James P.J."/>
            <person name="Bagnall N.H."/>
            <person name="Kotze A.C."/>
            <person name="Gibbs R.A."/>
            <person name="Richards S."/>
            <person name="Batterham P."/>
            <person name="Gasser R.B."/>
        </authorList>
    </citation>
    <scope>NUCLEOTIDE SEQUENCE [LARGE SCALE GENOMIC DNA]</scope>
    <source>
        <strain evidence="15 16">LS</strain>
        <tissue evidence="15">Full body</tissue>
    </source>
</reference>
<evidence type="ECO:0000256" key="6">
    <source>
        <dbReference type="ARBA" id="ARBA00022989"/>
    </source>
</evidence>
<evidence type="ECO:0000256" key="11">
    <source>
        <dbReference type="ARBA" id="ARBA00023180"/>
    </source>
</evidence>
<feature type="transmembrane region" description="Helical" evidence="13">
    <location>
        <begin position="1314"/>
        <end position="1335"/>
    </location>
</feature>
<evidence type="ECO:0000256" key="4">
    <source>
        <dbReference type="ARBA" id="ARBA00022692"/>
    </source>
</evidence>
<keyword evidence="8 13" id="KW-0472">Membrane</keyword>
<feature type="domain" description="G-protein coupled receptors family 2 profile 2" evidence="14">
    <location>
        <begin position="1"/>
        <end position="187"/>
    </location>
</feature>
<feature type="transmembrane region" description="Helical" evidence="13">
    <location>
        <begin position="1673"/>
        <end position="1696"/>
    </location>
</feature>
<evidence type="ECO:0000256" key="5">
    <source>
        <dbReference type="ARBA" id="ARBA00022729"/>
    </source>
</evidence>
<dbReference type="Gene3D" id="2.170.180.11">
    <property type="entry name" value="Methuselah ectodomain, domain 2"/>
    <property type="match status" value="6"/>
</dbReference>
<feature type="transmembrane region" description="Helical" evidence="13">
    <location>
        <begin position="2794"/>
        <end position="2813"/>
    </location>
</feature>
<feature type="transmembrane region" description="Helical" evidence="13">
    <location>
        <begin position="2655"/>
        <end position="2679"/>
    </location>
</feature>
<dbReference type="GO" id="GO:0007166">
    <property type="term" value="P:cell surface receptor signaling pathway"/>
    <property type="evidence" value="ECO:0007669"/>
    <property type="project" value="InterPro"/>
</dbReference>
<feature type="transmembrane region" description="Helical" evidence="13">
    <location>
        <begin position="2825"/>
        <end position="2847"/>
    </location>
</feature>
<feature type="domain" description="G-protein coupled receptors family 2 profile 2" evidence="14">
    <location>
        <begin position="1605"/>
        <end position="1866"/>
    </location>
</feature>
<evidence type="ECO:0000313" key="15">
    <source>
        <dbReference type="EMBL" id="KNC23860.1"/>
    </source>
</evidence>
<dbReference type="InterPro" id="IPR036272">
    <property type="entry name" value="Methuselah_N_sf"/>
</dbReference>
<protein>
    <recommendedName>
        <fullName evidence="14">G-protein coupled receptors family 2 profile 2 domain-containing protein</fullName>
    </recommendedName>
</protein>
<dbReference type="InterPro" id="IPR023311">
    <property type="entry name" value="Methusela_ecto_dom_2"/>
</dbReference>
<feature type="transmembrane region" description="Helical" evidence="13">
    <location>
        <begin position="1209"/>
        <end position="1228"/>
    </location>
</feature>
<dbReference type="SUPFAM" id="SSF63877">
    <property type="entry name" value="Methuselah ectodomain"/>
    <property type="match status" value="6"/>
</dbReference>
<dbReference type="GO" id="GO:0005886">
    <property type="term" value="C:plasma membrane"/>
    <property type="evidence" value="ECO:0007669"/>
    <property type="project" value="UniProtKB-SubCell"/>
</dbReference>
<name>A0A0L0BUX0_LUCCU</name>
<feature type="transmembrane region" description="Helical" evidence="13">
    <location>
        <begin position="1240"/>
        <end position="1259"/>
    </location>
</feature>
<dbReference type="InterPro" id="IPR044860">
    <property type="entry name" value="Methusela_ecto_dom_1"/>
</dbReference>
<feature type="transmembrane region" description="Helical" evidence="13">
    <location>
        <begin position="2757"/>
        <end position="2774"/>
    </location>
</feature>
<feature type="transmembrane region" description="Helical" evidence="13">
    <location>
        <begin position="515"/>
        <end position="534"/>
    </location>
</feature>
<evidence type="ECO:0000256" key="9">
    <source>
        <dbReference type="ARBA" id="ARBA00023157"/>
    </source>
</evidence>
<feature type="transmembrane region" description="Helical" evidence="13">
    <location>
        <begin position="56"/>
        <end position="85"/>
    </location>
</feature>
<accession>A0A0L0BUX0</accession>
<feature type="transmembrane region" description="Helical" evidence="13">
    <location>
        <begin position="2167"/>
        <end position="2191"/>
    </location>
</feature>
<evidence type="ECO:0000256" key="12">
    <source>
        <dbReference type="ARBA" id="ARBA00023224"/>
    </source>
</evidence>
<comment type="subcellular location">
    <subcellularLocation>
        <location evidence="1">Cell membrane</location>
        <topology evidence="1">Multi-pass membrane protein</topology>
    </subcellularLocation>
</comment>
<dbReference type="Proteomes" id="UP000037069">
    <property type="component" value="Unassembled WGS sequence"/>
</dbReference>
<feature type="domain" description="G-protein coupled receptors family 2 profile 2" evidence="14">
    <location>
        <begin position="2587"/>
        <end position="2849"/>
    </location>
</feature>
<keyword evidence="11" id="KW-0325">Glycoprotein</keyword>
<feature type="transmembrane region" description="Helical" evidence="13">
    <location>
        <begin position="2624"/>
        <end position="2643"/>
    </location>
</feature>
<feature type="transmembrane region" description="Helical" evidence="13">
    <location>
        <begin position="715"/>
        <end position="739"/>
    </location>
</feature>
<feature type="domain" description="G-protein coupled receptors family 2 profile 2" evidence="14">
    <location>
        <begin position="1203"/>
        <end position="1394"/>
    </location>
</feature>
<feature type="transmembrane region" description="Helical" evidence="13">
    <location>
        <begin position="2699"/>
        <end position="2721"/>
    </location>
</feature>
<evidence type="ECO:0000256" key="7">
    <source>
        <dbReference type="ARBA" id="ARBA00023040"/>
    </source>
</evidence>
<dbReference type="PROSITE" id="PS50261">
    <property type="entry name" value="G_PROTEIN_RECEP_F2_4"/>
    <property type="match status" value="6"/>
</dbReference>
<evidence type="ECO:0000256" key="10">
    <source>
        <dbReference type="ARBA" id="ARBA00023170"/>
    </source>
</evidence>
<comment type="similarity">
    <text evidence="2">Belongs to the G-protein coupled receptor 2 family. Mth subfamily.</text>
</comment>
<feature type="transmembrane region" description="Helical" evidence="13">
    <location>
        <begin position="263"/>
        <end position="285"/>
    </location>
</feature>
<feature type="transmembrane region" description="Helical" evidence="13">
    <location>
        <begin position="204"/>
        <end position="224"/>
    </location>
</feature>
<evidence type="ECO:0000256" key="1">
    <source>
        <dbReference type="ARBA" id="ARBA00004651"/>
    </source>
</evidence>
<feature type="transmembrane region" description="Helical" evidence="13">
    <location>
        <begin position="1365"/>
        <end position="1390"/>
    </location>
</feature>
<feature type="transmembrane region" description="Helical" evidence="13">
    <location>
        <begin position="2404"/>
        <end position="2426"/>
    </location>
</feature>
<keyword evidence="9" id="KW-1015">Disulfide bond</keyword>
<keyword evidence="16" id="KW-1185">Reference proteome</keyword>
<feature type="transmembrane region" description="Helical" evidence="13">
    <location>
        <begin position="481"/>
        <end position="503"/>
    </location>
</feature>
<dbReference type="Gene3D" id="1.20.1070.10">
    <property type="entry name" value="Rhodopsin 7-helix transmembrane proteins"/>
    <property type="match status" value="6"/>
</dbReference>
<evidence type="ECO:0000313" key="16">
    <source>
        <dbReference type="Proteomes" id="UP000037069"/>
    </source>
</evidence>
<dbReference type="STRING" id="7375.A0A0L0BUX0"/>
<feature type="transmembrane region" description="Helical" evidence="13">
    <location>
        <begin position="29"/>
        <end position="49"/>
    </location>
</feature>
<dbReference type="EMBL" id="JRES01001294">
    <property type="protein sequence ID" value="KNC23860.1"/>
    <property type="molecule type" value="Genomic_DNA"/>
</dbReference>
<dbReference type="CDD" id="cd15039">
    <property type="entry name" value="7tmB3_Methuselah-like"/>
    <property type="match status" value="6"/>
</dbReference>
<keyword evidence="10" id="KW-0675">Receptor</keyword>
<feature type="transmembrane region" description="Helical" evidence="13">
    <location>
        <begin position="1642"/>
        <end position="1661"/>
    </location>
</feature>
<keyword evidence="6 13" id="KW-1133">Transmembrane helix</keyword>
<dbReference type="OrthoDB" id="6082634at2759"/>
<comment type="caution">
    <text evidence="15">The sequence shown here is derived from an EMBL/GenBank/DDBJ whole genome shotgun (WGS) entry which is preliminary data.</text>
</comment>
<feature type="transmembrane region" description="Helical" evidence="13">
    <location>
        <begin position="687"/>
        <end position="709"/>
    </location>
</feature>
<feature type="transmembrane region" description="Helical" evidence="13">
    <location>
        <begin position="1271"/>
        <end position="1294"/>
    </location>
</feature>
<evidence type="ECO:0000259" key="14">
    <source>
        <dbReference type="PROSITE" id="PS50261"/>
    </source>
</evidence>
<feature type="transmembrane region" description="Helical" evidence="13">
    <location>
        <begin position="2278"/>
        <end position="2301"/>
    </location>
</feature>
<feature type="domain" description="G-protein coupled receptors family 2 profile 2" evidence="14">
    <location>
        <begin position="478"/>
        <end position="741"/>
    </location>
</feature>
<feature type="transmembrane region" description="Helical" evidence="13">
    <location>
        <begin position="590"/>
        <end position="613"/>
    </location>
</feature>
<gene>
    <name evidence="15" type="ORF">FF38_05609</name>
</gene>
<dbReference type="Pfam" id="PF06652">
    <property type="entry name" value="Methuselah_N"/>
    <property type="match status" value="6"/>
</dbReference>
<feature type="transmembrane region" description="Helical" evidence="13">
    <location>
        <begin position="546"/>
        <end position="570"/>
    </location>
</feature>
<feature type="transmembrane region" description="Helical" evidence="13">
    <location>
        <begin position="1812"/>
        <end position="1834"/>
    </location>
</feature>
<evidence type="ECO:0000256" key="8">
    <source>
        <dbReference type="ARBA" id="ARBA00023136"/>
    </source>
</evidence>
<feature type="transmembrane region" description="Helical" evidence="13">
    <location>
        <begin position="1607"/>
        <end position="1630"/>
    </location>
</feature>
<keyword evidence="7" id="KW-0297">G-protein coupled receptor</keyword>
<feature type="transmembrane region" description="Helical" evidence="13">
    <location>
        <begin position="105"/>
        <end position="126"/>
    </location>
</feature>
<dbReference type="PANTHER" id="PTHR47154">
    <property type="entry name" value="G-PROTEIN COUPLED RECEPTOR MTH-RELATED"/>
    <property type="match status" value="1"/>
</dbReference>
<dbReference type="InterPro" id="IPR051384">
    <property type="entry name" value="Mth_GPCR"/>
</dbReference>
<dbReference type="Gene3D" id="2.30.160.11">
    <property type="match status" value="6"/>
</dbReference>
<feature type="transmembrane region" description="Helical" evidence="13">
    <location>
        <begin position="164"/>
        <end position="184"/>
    </location>
</feature>
<feature type="transmembrane region" description="Helical" evidence="13">
    <location>
        <begin position="2203"/>
        <end position="2222"/>
    </location>
</feature>
<dbReference type="PANTHER" id="PTHR47154:SF2">
    <property type="entry name" value="G-PROTEIN COUPLED RECEPTOR MTH-RELATED"/>
    <property type="match status" value="1"/>
</dbReference>
<dbReference type="InterPro" id="IPR000832">
    <property type="entry name" value="GPCR_2_secretin-like"/>
</dbReference>
<evidence type="ECO:0000256" key="13">
    <source>
        <dbReference type="SAM" id="Phobius"/>
    </source>
</evidence>
<feature type="transmembrane region" description="Helical" evidence="13">
    <location>
        <begin position="1410"/>
        <end position="1429"/>
    </location>
</feature>
<dbReference type="Pfam" id="PF00002">
    <property type="entry name" value="7tm_2"/>
    <property type="match status" value="4"/>
</dbReference>
<dbReference type="GO" id="GO:0008528">
    <property type="term" value="F:G protein-coupled peptide receptor activity"/>
    <property type="evidence" value="ECO:0007669"/>
    <property type="project" value="TreeGrafter"/>
</dbReference>
<feature type="transmembrane region" description="Helical" evidence="13">
    <location>
        <begin position="760"/>
        <end position="777"/>
    </location>
</feature>
<evidence type="ECO:0000256" key="3">
    <source>
        <dbReference type="ARBA" id="ARBA00022475"/>
    </source>
</evidence>
<feature type="transmembrane region" description="Helical" evidence="13">
    <location>
        <begin position="1766"/>
        <end position="1791"/>
    </location>
</feature>
<keyword evidence="5" id="KW-0732">Signal</keyword>
<feature type="transmembrane region" description="Helical" evidence="13">
    <location>
        <begin position="1716"/>
        <end position="1738"/>
    </location>
</feature>